<name>A0A3M7QZQ7_BRAPC</name>
<dbReference type="Proteomes" id="UP000276133">
    <property type="component" value="Unassembled WGS sequence"/>
</dbReference>
<gene>
    <name evidence="1" type="ORF">BpHYR1_024356</name>
</gene>
<evidence type="ECO:0000313" key="1">
    <source>
        <dbReference type="EMBL" id="RNA16465.1"/>
    </source>
</evidence>
<comment type="caution">
    <text evidence="1">The sequence shown here is derived from an EMBL/GenBank/DDBJ whole genome shotgun (WGS) entry which is preliminary data.</text>
</comment>
<organism evidence="1 2">
    <name type="scientific">Brachionus plicatilis</name>
    <name type="common">Marine rotifer</name>
    <name type="synonym">Brachionus muelleri</name>
    <dbReference type="NCBI Taxonomy" id="10195"/>
    <lineage>
        <taxon>Eukaryota</taxon>
        <taxon>Metazoa</taxon>
        <taxon>Spiralia</taxon>
        <taxon>Gnathifera</taxon>
        <taxon>Rotifera</taxon>
        <taxon>Eurotatoria</taxon>
        <taxon>Monogononta</taxon>
        <taxon>Pseudotrocha</taxon>
        <taxon>Ploima</taxon>
        <taxon>Brachionidae</taxon>
        <taxon>Brachionus</taxon>
    </lineage>
</organism>
<proteinExistence type="predicted"/>
<keyword evidence="2" id="KW-1185">Reference proteome</keyword>
<dbReference type="AlphaFoldDB" id="A0A3M7QZQ7"/>
<sequence>SGLVLDLRLLNNSALYISINLTIKNSVGVGVGCRCSLVLVLYITMVSTKSSPTQDPFNYFTRLSDSLDKTILRETLKTRLIKQSNVNYKLISYVNYTTFDHSVNSIVPYIKLCFLT</sequence>
<protein>
    <submittedName>
        <fullName evidence="1">Uncharacterized protein</fullName>
    </submittedName>
</protein>
<evidence type="ECO:0000313" key="2">
    <source>
        <dbReference type="Proteomes" id="UP000276133"/>
    </source>
</evidence>
<accession>A0A3M7QZQ7</accession>
<reference evidence="1 2" key="1">
    <citation type="journal article" date="2018" name="Sci. Rep.">
        <title>Genomic signatures of local adaptation to the degree of environmental predictability in rotifers.</title>
        <authorList>
            <person name="Franch-Gras L."/>
            <person name="Hahn C."/>
            <person name="Garcia-Roger E.M."/>
            <person name="Carmona M.J."/>
            <person name="Serra M."/>
            <person name="Gomez A."/>
        </authorList>
    </citation>
    <scope>NUCLEOTIDE SEQUENCE [LARGE SCALE GENOMIC DNA]</scope>
    <source>
        <strain evidence="1">HYR1</strain>
    </source>
</reference>
<dbReference type="EMBL" id="REGN01004699">
    <property type="protein sequence ID" value="RNA16465.1"/>
    <property type="molecule type" value="Genomic_DNA"/>
</dbReference>
<feature type="non-terminal residue" evidence="1">
    <location>
        <position position="1"/>
    </location>
</feature>